<evidence type="ECO:0000256" key="1">
    <source>
        <dbReference type="SAM" id="MobiDB-lite"/>
    </source>
</evidence>
<evidence type="ECO:0000313" key="3">
    <source>
        <dbReference type="Proteomes" id="UP001059893"/>
    </source>
</evidence>
<accession>A0ABQ8N9E5</accession>
<sequence length="168" mass="18365">MERSRIGSSNSHPISVQSDSSDDDEPPTIPASRISITPPQAEAEIRQATPSHTPGLRNIQDVPGSSNLDSPVHRESNPSIQRSPTPSAAPALINDTHRLRQQPSGNADLIRAKMESSGSYVCQLVPYSVQTRYARAVLQLARQRRRTHQLGARRAVHSFPLARGIIPL</sequence>
<protein>
    <submittedName>
        <fullName evidence="2">Uncharacterized protein</fullName>
    </submittedName>
</protein>
<comment type="caution">
    <text evidence="2">The sequence shown here is derived from an EMBL/GenBank/DDBJ whole genome shotgun (WGS) entry which is preliminary data.</text>
</comment>
<reference evidence="2" key="1">
    <citation type="submission" date="2021-01" db="EMBL/GenBank/DDBJ databases">
        <title>Deciphering the adaptive evolutionary patterns associated with biogeogrpahic diversity in the finger millet blast pathogen Magnaporthe oryzae in Eastern Africa.</title>
        <authorList>
            <person name="Onyema G."/>
            <person name="Shittu T.A."/>
            <person name="Dodsworth S."/>
            <person name="Devilliers S."/>
            <person name="Muthumeenakshi S."/>
            <person name="Sreenivasaprasad S."/>
        </authorList>
    </citation>
    <scope>NUCLEOTIDE SEQUENCE</scope>
    <source>
        <strain evidence="2">D15/s37</strain>
    </source>
</reference>
<proteinExistence type="predicted"/>
<dbReference type="Proteomes" id="UP001059893">
    <property type="component" value="Unassembled WGS sequence"/>
</dbReference>
<dbReference type="EMBL" id="JABSND010000243">
    <property type="protein sequence ID" value="KAI6293446.1"/>
    <property type="molecule type" value="Genomic_DNA"/>
</dbReference>
<keyword evidence="3" id="KW-1185">Reference proteome</keyword>
<feature type="region of interest" description="Disordered" evidence="1">
    <location>
        <begin position="1"/>
        <end position="90"/>
    </location>
</feature>
<organism evidence="2 3">
    <name type="scientific">Pyricularia grisea</name>
    <name type="common">Crabgrass-specific blast fungus</name>
    <name type="synonym">Magnaporthe grisea</name>
    <dbReference type="NCBI Taxonomy" id="148305"/>
    <lineage>
        <taxon>Eukaryota</taxon>
        <taxon>Fungi</taxon>
        <taxon>Dikarya</taxon>
        <taxon>Ascomycota</taxon>
        <taxon>Pezizomycotina</taxon>
        <taxon>Sordariomycetes</taxon>
        <taxon>Sordariomycetidae</taxon>
        <taxon>Magnaporthales</taxon>
        <taxon>Pyriculariaceae</taxon>
        <taxon>Pyricularia</taxon>
    </lineage>
</organism>
<gene>
    <name evidence="2" type="ORF">MCOR33_009125</name>
</gene>
<name>A0ABQ8N9E5_PYRGI</name>
<feature type="compositionally biased region" description="Polar residues" evidence="1">
    <location>
        <begin position="1"/>
        <end position="19"/>
    </location>
</feature>
<feature type="compositionally biased region" description="Polar residues" evidence="1">
    <location>
        <begin position="77"/>
        <end position="86"/>
    </location>
</feature>
<evidence type="ECO:0000313" key="2">
    <source>
        <dbReference type="EMBL" id="KAI6293446.1"/>
    </source>
</evidence>